<organism evidence="3 4">
    <name type="scientific">Acidianus hospitalis (strain W1)</name>
    <dbReference type="NCBI Taxonomy" id="933801"/>
    <lineage>
        <taxon>Archaea</taxon>
        <taxon>Thermoproteota</taxon>
        <taxon>Thermoprotei</taxon>
        <taxon>Sulfolobales</taxon>
        <taxon>Sulfolobaceae</taxon>
        <taxon>Acidianus</taxon>
    </lineage>
</organism>
<dbReference type="HOGENOM" id="CLU_525436_0_0_2"/>
<dbReference type="OrthoDB" id="43990at2157"/>
<reference evidence="3 4" key="1">
    <citation type="journal article" date="2011" name="Extremophiles">
        <title>Genomic analysis of Acidianus hospitalis W1 a host for studying crenarchaeal virus and plasmid life cycles.</title>
        <authorList>
            <person name="You X.Y."/>
            <person name="Liu C."/>
            <person name="Wang S.Y."/>
            <person name="Jiang C.Y."/>
            <person name="Shah S.A."/>
            <person name="Prangishvili D."/>
            <person name="She Q."/>
            <person name="Liu S.J."/>
            <person name="Garrett R.A."/>
        </authorList>
    </citation>
    <scope>NUCLEOTIDE SEQUENCE [LARGE SCALE GENOMIC DNA]</scope>
    <source>
        <strain evidence="3 4">W1</strain>
    </source>
</reference>
<feature type="coiled-coil region" evidence="1">
    <location>
        <begin position="358"/>
        <end position="385"/>
    </location>
</feature>
<dbReference type="Proteomes" id="UP000008458">
    <property type="component" value="Chromosome"/>
</dbReference>
<dbReference type="STRING" id="933801.Ahos_1017"/>
<dbReference type="EMBL" id="CP002535">
    <property type="protein sequence ID" value="AEE93903.1"/>
    <property type="molecule type" value="Genomic_DNA"/>
</dbReference>
<reference key="2">
    <citation type="journal article" date="2011" name="Extremophiles">
        <title>Genomic analyses of Acidianus hospitalis W1 a host for studying crenarchaeal virus and plasmid life cycles.</title>
        <authorList>
            <person name="You X.Y."/>
            <person name="Liu C."/>
            <person name="Wang S.Y."/>
            <person name="Jiang C.Y."/>
            <person name="Shah S.A."/>
            <person name="Prangishvili D."/>
            <person name="Liu S.J."/>
            <person name="Garrett R.A."/>
        </authorList>
    </citation>
    <scope>NUCLEOTIDE SEQUENCE</scope>
    <source>
        <strain>W1</strain>
    </source>
</reference>
<feature type="coiled-coil region" evidence="1">
    <location>
        <begin position="457"/>
        <end position="484"/>
    </location>
</feature>
<dbReference type="SUPFAM" id="SSF49478">
    <property type="entry name" value="Cna protein B-type domain"/>
    <property type="match status" value="1"/>
</dbReference>
<dbReference type="KEGG" id="aho:Ahos_1017"/>
<dbReference type="GeneID" id="10600491"/>
<sequence length="518" mass="55811">MVKYLNLIVLGMLMFGIFVTLSLGSSTALTVYSPFPGEHVALICSKELILNISVYDPVAPEDSTVAVTISGPYDIKMTSAGVPIGQLNASHMLTVTDYEFPVTLFEANGTQISAFIPGQYNVTISVAGCSETIPIYVISPNEIEFLVYVYSNGLPLSGVTVSIYNVTNGGLLLTNTTNSQGLAELTVPYVYTMTNEYNITAVKPGYQLVYDVVTVPADHITPVTVKLTTKPITFVLTPVYFQDMGVTEPAEPAQLPGTPELVYIASAYMGTTFSIIINATESGMPVQGATISASYMINGKQMSSTATYIGNGQYNLSIILPNSTVPYDLELVVTGSYQTNTYTFVTLLSVQPNVVGEIQYLQSEVNNLETEVTTLESEILSLNETIMQQSSEIASLKMYLEGNVSYFSMQISNLESEIKYLNSTLMTLSSELTTVNSTLSNEVNSLTAEVHSLSTQVSTLSTELNNLNTTVNNLNANINNDNSKISSLTTLVYGGIILGVIALIIAIVAVVLVFRKVA</sequence>
<keyword evidence="2" id="KW-0472">Membrane</keyword>
<keyword evidence="4" id="KW-1185">Reference proteome</keyword>
<dbReference type="RefSeq" id="WP_013775819.1">
    <property type="nucleotide sequence ID" value="NC_015518.1"/>
</dbReference>
<proteinExistence type="predicted"/>
<dbReference type="AlphaFoldDB" id="F4B9B0"/>
<gene>
    <name evidence="3" type="ordered locus">Ahos_1017</name>
</gene>
<keyword evidence="1" id="KW-0175">Coiled coil</keyword>
<keyword evidence="2" id="KW-1133">Transmembrane helix</keyword>
<protein>
    <submittedName>
        <fullName evidence="3">S-layer glycosylated protein, SlaB</fullName>
    </submittedName>
</protein>
<feature type="transmembrane region" description="Helical" evidence="2">
    <location>
        <begin position="491"/>
        <end position="514"/>
    </location>
</feature>
<evidence type="ECO:0000256" key="1">
    <source>
        <dbReference type="SAM" id="Coils"/>
    </source>
</evidence>
<evidence type="ECO:0000256" key="2">
    <source>
        <dbReference type="SAM" id="Phobius"/>
    </source>
</evidence>
<name>F4B9B0_ACIHW</name>
<dbReference type="eggNOG" id="arCOG07272">
    <property type="taxonomic scope" value="Archaea"/>
</dbReference>
<dbReference type="SUPFAM" id="SSF58100">
    <property type="entry name" value="Bacterial hemolysins"/>
    <property type="match status" value="1"/>
</dbReference>
<dbReference type="Gene3D" id="2.60.40.1120">
    <property type="entry name" value="Carboxypeptidase-like, regulatory domain"/>
    <property type="match status" value="1"/>
</dbReference>
<keyword evidence="2" id="KW-0812">Transmembrane</keyword>
<accession>F4B9B0</accession>
<dbReference type="Gene3D" id="1.10.287.1490">
    <property type="match status" value="1"/>
</dbReference>
<evidence type="ECO:0000313" key="4">
    <source>
        <dbReference type="Proteomes" id="UP000008458"/>
    </source>
</evidence>
<evidence type="ECO:0000313" key="3">
    <source>
        <dbReference type="EMBL" id="AEE93903.1"/>
    </source>
</evidence>